<dbReference type="EMBL" id="JANEYG010000279">
    <property type="protein sequence ID" value="KAJ8910573.1"/>
    <property type="molecule type" value="Genomic_DNA"/>
</dbReference>
<organism evidence="1 2">
    <name type="scientific">Exocentrus adspersus</name>
    <dbReference type="NCBI Taxonomy" id="1586481"/>
    <lineage>
        <taxon>Eukaryota</taxon>
        <taxon>Metazoa</taxon>
        <taxon>Ecdysozoa</taxon>
        <taxon>Arthropoda</taxon>
        <taxon>Hexapoda</taxon>
        <taxon>Insecta</taxon>
        <taxon>Pterygota</taxon>
        <taxon>Neoptera</taxon>
        <taxon>Endopterygota</taxon>
        <taxon>Coleoptera</taxon>
        <taxon>Polyphaga</taxon>
        <taxon>Cucujiformia</taxon>
        <taxon>Chrysomeloidea</taxon>
        <taxon>Cerambycidae</taxon>
        <taxon>Lamiinae</taxon>
        <taxon>Acanthocinini</taxon>
        <taxon>Exocentrus</taxon>
    </lineage>
</organism>
<comment type="caution">
    <text evidence="1">The sequence shown here is derived from an EMBL/GenBank/DDBJ whole genome shotgun (WGS) entry which is preliminary data.</text>
</comment>
<evidence type="ECO:0000313" key="1">
    <source>
        <dbReference type="EMBL" id="KAJ8910573.1"/>
    </source>
</evidence>
<protein>
    <recommendedName>
        <fullName evidence="3">Reverse transcriptase</fullName>
    </recommendedName>
</protein>
<dbReference type="AlphaFoldDB" id="A0AAV8V8N4"/>
<evidence type="ECO:0000313" key="2">
    <source>
        <dbReference type="Proteomes" id="UP001159042"/>
    </source>
</evidence>
<sequence>MEIAPFKQCWVSPAYEQACPLKAVSGRRVRWWNRPLEGLRQFARRTLNRIIKGRADASWDDYRAARREFKKELRCSKRSGWRAYCTELESLPQTARLMQILSCEKRENIGSLKRADGTWTTSSKGCLELLLETHFAGESTSTAATKAESARL</sequence>
<reference evidence="1 2" key="1">
    <citation type="journal article" date="2023" name="Insect Mol. Biol.">
        <title>Genome sequencing provides insights into the evolution of gene families encoding plant cell wall-degrading enzymes in longhorned beetles.</title>
        <authorList>
            <person name="Shin N.R."/>
            <person name="Okamura Y."/>
            <person name="Kirsch R."/>
            <person name="Pauchet Y."/>
        </authorList>
    </citation>
    <scope>NUCLEOTIDE SEQUENCE [LARGE SCALE GENOMIC DNA]</scope>
    <source>
        <strain evidence="1">EAD_L_NR</strain>
    </source>
</reference>
<gene>
    <name evidence="1" type="ORF">NQ315_011242</name>
</gene>
<keyword evidence="2" id="KW-1185">Reference proteome</keyword>
<feature type="non-terminal residue" evidence="1">
    <location>
        <position position="152"/>
    </location>
</feature>
<accession>A0AAV8V8N4</accession>
<evidence type="ECO:0008006" key="3">
    <source>
        <dbReference type="Google" id="ProtNLM"/>
    </source>
</evidence>
<dbReference type="Proteomes" id="UP001159042">
    <property type="component" value="Unassembled WGS sequence"/>
</dbReference>
<name>A0AAV8V8N4_9CUCU</name>
<proteinExistence type="predicted"/>